<comment type="caution">
    <text evidence="1">The sequence shown here is derived from an EMBL/GenBank/DDBJ whole genome shotgun (WGS) entry which is preliminary data.</text>
</comment>
<dbReference type="AlphaFoldDB" id="A0A2K3K2F0"/>
<reference evidence="1 2" key="2">
    <citation type="journal article" date="2017" name="Front. Plant Sci.">
        <title>Gene Classification and Mining of Molecular Markers Useful in Red Clover (Trifolium pratense) Breeding.</title>
        <authorList>
            <person name="Istvanek J."/>
            <person name="Dluhosova J."/>
            <person name="Dluhos P."/>
            <person name="Patkova L."/>
            <person name="Nedelnik J."/>
            <person name="Repkova J."/>
        </authorList>
    </citation>
    <scope>NUCLEOTIDE SEQUENCE [LARGE SCALE GENOMIC DNA]</scope>
    <source>
        <strain evidence="2">cv. Tatra</strain>
        <tissue evidence="1">Young leaves</tissue>
    </source>
</reference>
<gene>
    <name evidence="1" type="ORF">L195_g060199</name>
</gene>
<dbReference type="EMBL" id="ASHM01136860">
    <property type="protein sequence ID" value="PNX60475.1"/>
    <property type="molecule type" value="Genomic_DNA"/>
</dbReference>
<proteinExistence type="predicted"/>
<evidence type="ECO:0000313" key="2">
    <source>
        <dbReference type="Proteomes" id="UP000236291"/>
    </source>
</evidence>
<accession>A0A2K3K2F0</accession>
<name>A0A2K3K2F0_TRIPR</name>
<sequence>MNEKLEIEDDLIDVKKKDEEEELIKVEDDLVWKETQKSQFLRSEYVEQEISQHKNIPQIFFSNKVEKKDEIDKVLDAIYALFINFHLKKLWKKHHLYLKFMEILSNKMKKKDDVFFVSYMPP</sequence>
<organism evidence="1 2">
    <name type="scientific">Trifolium pratense</name>
    <name type="common">Red clover</name>
    <dbReference type="NCBI Taxonomy" id="57577"/>
    <lineage>
        <taxon>Eukaryota</taxon>
        <taxon>Viridiplantae</taxon>
        <taxon>Streptophyta</taxon>
        <taxon>Embryophyta</taxon>
        <taxon>Tracheophyta</taxon>
        <taxon>Spermatophyta</taxon>
        <taxon>Magnoliopsida</taxon>
        <taxon>eudicotyledons</taxon>
        <taxon>Gunneridae</taxon>
        <taxon>Pentapetalae</taxon>
        <taxon>rosids</taxon>
        <taxon>fabids</taxon>
        <taxon>Fabales</taxon>
        <taxon>Fabaceae</taxon>
        <taxon>Papilionoideae</taxon>
        <taxon>50 kb inversion clade</taxon>
        <taxon>NPAAA clade</taxon>
        <taxon>Hologalegina</taxon>
        <taxon>IRL clade</taxon>
        <taxon>Trifolieae</taxon>
        <taxon>Trifolium</taxon>
    </lineage>
</organism>
<dbReference type="Proteomes" id="UP000236291">
    <property type="component" value="Unassembled WGS sequence"/>
</dbReference>
<reference evidence="1 2" key="1">
    <citation type="journal article" date="2014" name="Am. J. Bot.">
        <title>Genome assembly and annotation for red clover (Trifolium pratense; Fabaceae).</title>
        <authorList>
            <person name="Istvanek J."/>
            <person name="Jaros M."/>
            <person name="Krenek A."/>
            <person name="Repkova J."/>
        </authorList>
    </citation>
    <scope>NUCLEOTIDE SEQUENCE [LARGE SCALE GENOMIC DNA]</scope>
    <source>
        <strain evidence="2">cv. Tatra</strain>
        <tissue evidence="1">Young leaves</tissue>
    </source>
</reference>
<evidence type="ECO:0000313" key="1">
    <source>
        <dbReference type="EMBL" id="PNX60475.1"/>
    </source>
</evidence>
<protein>
    <submittedName>
        <fullName evidence="1">Uncharacterized protein</fullName>
    </submittedName>
</protein>